<proteinExistence type="predicted"/>
<reference evidence="2 3" key="1">
    <citation type="submission" date="2023-02" db="EMBL/GenBank/DDBJ databases">
        <title>Gemone sequence of Telluria chitinolytica ACM 3522T.</title>
        <authorList>
            <person name="Frediansyah A."/>
            <person name="Miess H."/>
            <person name="Gross H."/>
        </authorList>
    </citation>
    <scope>NUCLEOTIDE SEQUENCE [LARGE SCALE GENOMIC DNA]</scope>
    <source>
        <strain evidence="2 3">ACM 3522</strain>
    </source>
</reference>
<feature type="chain" id="PRO_5045701534" description="DUF4424 domain-containing protein" evidence="1">
    <location>
        <begin position="21"/>
        <end position="303"/>
    </location>
</feature>
<evidence type="ECO:0008006" key="4">
    <source>
        <dbReference type="Google" id="ProtNLM"/>
    </source>
</evidence>
<name>A0ABY8BGN0_9BURK</name>
<dbReference type="Proteomes" id="UP001216510">
    <property type="component" value="Chromosome"/>
</dbReference>
<feature type="signal peptide" evidence="1">
    <location>
        <begin position="1"/>
        <end position="20"/>
    </location>
</feature>
<protein>
    <recommendedName>
        <fullName evidence="4">DUF4424 domain-containing protein</fullName>
    </recommendedName>
</protein>
<keyword evidence="3" id="KW-1185">Reference proteome</keyword>
<organism evidence="2 3">
    <name type="scientific">Pseudoduganella chitinolytica</name>
    <dbReference type="NCBI Taxonomy" id="34070"/>
    <lineage>
        <taxon>Bacteria</taxon>
        <taxon>Pseudomonadati</taxon>
        <taxon>Pseudomonadota</taxon>
        <taxon>Betaproteobacteria</taxon>
        <taxon>Burkholderiales</taxon>
        <taxon>Oxalobacteraceae</taxon>
        <taxon>Telluria group</taxon>
        <taxon>Pseudoduganella</taxon>
    </lineage>
</organism>
<keyword evidence="1" id="KW-0732">Signal</keyword>
<evidence type="ECO:0000313" key="3">
    <source>
        <dbReference type="Proteomes" id="UP001216510"/>
    </source>
</evidence>
<dbReference type="RefSeq" id="WP_277417755.1">
    <property type="nucleotide sequence ID" value="NZ_CP119083.1"/>
</dbReference>
<evidence type="ECO:0000313" key="2">
    <source>
        <dbReference type="EMBL" id="WEF35085.1"/>
    </source>
</evidence>
<evidence type="ECO:0000256" key="1">
    <source>
        <dbReference type="SAM" id="SignalP"/>
    </source>
</evidence>
<sequence>MRWRPLYALWAACLLSPAAAAFEAENGVPLAIAGAPGAVAIEHIALRLDGLYVTIRTELHNDSGVRQGVAFYASTPLFGRSGVGEEHADKRFDELRVAIDGVGTRLRGMPQAYFRGHDITARLRQAGIDPLPGPDVEPRRLARLAAVDGARPSDWLGRMTYAWNATLDQGARSVHEVRYRSRPRFALDMLDSARFTQQVMQFCGDPASVARQVVRADPAASAVLVERHDIPLDYLALRPVSVSVTQPGSNWLGARPLATLACGLAQAGGAAAAGTIDGPEQVFSVLVISTLAPTGERHGGEAG</sequence>
<gene>
    <name evidence="2" type="ORF">PX653_10080</name>
</gene>
<accession>A0ABY8BGN0</accession>
<dbReference type="EMBL" id="CP119083">
    <property type="protein sequence ID" value="WEF35085.1"/>
    <property type="molecule type" value="Genomic_DNA"/>
</dbReference>